<reference evidence="1" key="1">
    <citation type="thesis" date="2021" institute="BYU ScholarsArchive" country="Provo, UT, USA">
        <title>Applications of and Algorithms for Genome Assembly and Genomic Analyses with an Emphasis on Marine Teleosts.</title>
        <authorList>
            <person name="Pickett B.D."/>
        </authorList>
    </citation>
    <scope>NUCLEOTIDE SEQUENCE</scope>
    <source>
        <strain evidence="1">HI-2016</strain>
    </source>
</reference>
<comment type="caution">
    <text evidence="1">The sequence shown here is derived from an EMBL/GenBank/DDBJ whole genome shotgun (WGS) entry which is preliminary data.</text>
</comment>
<dbReference type="Proteomes" id="UP000824540">
    <property type="component" value="Unassembled WGS sequence"/>
</dbReference>
<proteinExistence type="predicted"/>
<organism evidence="1 2">
    <name type="scientific">Albula glossodonta</name>
    <name type="common">roundjaw bonefish</name>
    <dbReference type="NCBI Taxonomy" id="121402"/>
    <lineage>
        <taxon>Eukaryota</taxon>
        <taxon>Metazoa</taxon>
        <taxon>Chordata</taxon>
        <taxon>Craniata</taxon>
        <taxon>Vertebrata</taxon>
        <taxon>Euteleostomi</taxon>
        <taxon>Actinopterygii</taxon>
        <taxon>Neopterygii</taxon>
        <taxon>Teleostei</taxon>
        <taxon>Albuliformes</taxon>
        <taxon>Albulidae</taxon>
        <taxon>Albula</taxon>
    </lineage>
</organism>
<dbReference type="OrthoDB" id="10449982at2759"/>
<evidence type="ECO:0000313" key="1">
    <source>
        <dbReference type="EMBL" id="KAG9336758.1"/>
    </source>
</evidence>
<keyword evidence="2" id="KW-1185">Reference proteome</keyword>
<evidence type="ECO:0000313" key="2">
    <source>
        <dbReference type="Proteomes" id="UP000824540"/>
    </source>
</evidence>
<dbReference type="EMBL" id="JAFBMS010000102">
    <property type="protein sequence ID" value="KAG9336758.1"/>
    <property type="molecule type" value="Genomic_DNA"/>
</dbReference>
<accession>A0A8T2NGH1</accession>
<dbReference type="AlphaFoldDB" id="A0A8T2NGH1"/>
<protein>
    <submittedName>
        <fullName evidence="1">Uncharacterized protein</fullName>
    </submittedName>
</protein>
<gene>
    <name evidence="1" type="ORF">JZ751_003106</name>
</gene>
<sequence length="55" mass="6328">MGTQEMFPLRVVLVLPGHNAGVKWRRRGCRALGQREYLSKGLLQPARCRISHNIR</sequence>
<name>A0A8T2NGH1_9TELE</name>